<dbReference type="RefSeq" id="WP_130567075.1">
    <property type="nucleotide sequence ID" value="NZ_SHLY01000004.1"/>
</dbReference>
<evidence type="ECO:0000256" key="2">
    <source>
        <dbReference type="HAMAP-Rule" id="MF_00791"/>
    </source>
</evidence>
<dbReference type="EMBL" id="SHLY01000004">
    <property type="protein sequence ID" value="TAA45076.1"/>
    <property type="molecule type" value="Genomic_DNA"/>
</dbReference>
<evidence type="ECO:0000313" key="5">
    <source>
        <dbReference type="Proteomes" id="UP000292544"/>
    </source>
</evidence>
<dbReference type="Gene3D" id="2.60.40.1470">
    <property type="entry name" value="ApaG domain"/>
    <property type="match status" value="1"/>
</dbReference>
<dbReference type="PANTHER" id="PTHR14289:SF16">
    <property type="entry name" value="POLYMERASE DELTA-INTERACTING PROTEIN 2"/>
    <property type="match status" value="1"/>
</dbReference>
<dbReference type="InterPro" id="IPR007474">
    <property type="entry name" value="ApaG_domain"/>
</dbReference>
<dbReference type="SUPFAM" id="SSF110069">
    <property type="entry name" value="ApaG-like"/>
    <property type="match status" value="1"/>
</dbReference>
<accession>A0ABY1WNR3</accession>
<keyword evidence="5" id="KW-1185">Reference proteome</keyword>
<proteinExistence type="inferred from homology"/>
<dbReference type="Proteomes" id="UP000292544">
    <property type="component" value="Unassembled WGS sequence"/>
</dbReference>
<evidence type="ECO:0000313" key="4">
    <source>
        <dbReference type="EMBL" id="TAA45076.1"/>
    </source>
</evidence>
<comment type="caution">
    <text evidence="4">The sequence shown here is derived from an EMBL/GenBank/DDBJ whole genome shotgun (WGS) entry which is preliminary data.</text>
</comment>
<dbReference type="HAMAP" id="MF_00791">
    <property type="entry name" value="ApaG"/>
    <property type="match status" value="1"/>
</dbReference>
<sequence length="124" mass="13664">MSRPSVSITIEPAFMEEHSAPEKQHYLFSYTITIENLGDEAFQLLERNWIITDGNGESNEVHGPGVVGEQPVIEPNESYQYTSSAAFATPIGFMEGHYLMQTASGAQFDAPIPPFRLALPCSVN</sequence>
<dbReference type="InterPro" id="IPR036767">
    <property type="entry name" value="ApaG_sf"/>
</dbReference>
<dbReference type="PANTHER" id="PTHR14289">
    <property type="entry name" value="F-BOX ONLY PROTEIN 3"/>
    <property type="match status" value="1"/>
</dbReference>
<feature type="domain" description="ApaG" evidence="3">
    <location>
        <begin position="1"/>
        <end position="124"/>
    </location>
</feature>
<name>A0ABY1WNR3_9GAMM</name>
<organism evidence="4 5">
    <name type="scientific">Corallincola spongiicola</name>
    <dbReference type="NCBI Taxonomy" id="2520508"/>
    <lineage>
        <taxon>Bacteria</taxon>
        <taxon>Pseudomonadati</taxon>
        <taxon>Pseudomonadota</taxon>
        <taxon>Gammaproteobacteria</taxon>
        <taxon>Alteromonadales</taxon>
        <taxon>Psychromonadaceae</taxon>
        <taxon>Corallincola</taxon>
    </lineage>
</organism>
<reference evidence="5" key="1">
    <citation type="submission" date="2019-02" db="EMBL/GenBank/DDBJ databases">
        <title>Draft genome sequence of Muricauda sp. 176CP4-71.</title>
        <authorList>
            <person name="Park J.-S."/>
        </authorList>
    </citation>
    <scope>NUCLEOTIDE SEQUENCE [LARGE SCALE GENOMIC DNA]</scope>
    <source>
        <strain evidence="5">176GS2-150</strain>
    </source>
</reference>
<dbReference type="PROSITE" id="PS51087">
    <property type="entry name" value="APAG"/>
    <property type="match status" value="1"/>
</dbReference>
<evidence type="ECO:0000256" key="1">
    <source>
        <dbReference type="ARBA" id="ARBA00017693"/>
    </source>
</evidence>
<dbReference type="Pfam" id="PF04379">
    <property type="entry name" value="DUF525"/>
    <property type="match status" value="1"/>
</dbReference>
<gene>
    <name evidence="2 4" type="primary">apaG</name>
    <name evidence="4" type="ORF">EXY25_12780</name>
</gene>
<dbReference type="InterPro" id="IPR023065">
    <property type="entry name" value="Uncharacterised_ApaG"/>
</dbReference>
<protein>
    <recommendedName>
        <fullName evidence="1 2">Protein ApaG</fullName>
    </recommendedName>
</protein>
<dbReference type="NCBIfam" id="NF003967">
    <property type="entry name" value="PRK05461.1"/>
    <property type="match status" value="1"/>
</dbReference>
<evidence type="ECO:0000259" key="3">
    <source>
        <dbReference type="PROSITE" id="PS51087"/>
    </source>
</evidence>